<evidence type="ECO:0000256" key="5">
    <source>
        <dbReference type="ARBA" id="ARBA00023002"/>
    </source>
</evidence>
<keyword evidence="5" id="KW-0560">Oxidoreductase</keyword>
<dbReference type="PANTHER" id="PTHR10961">
    <property type="entry name" value="PEROXISOMAL SARCOSINE OXIDASE"/>
    <property type="match status" value="1"/>
</dbReference>
<comment type="cofactor">
    <cofactor evidence="1">
        <name>FAD</name>
        <dbReference type="ChEBI" id="CHEBI:57692"/>
    </cofactor>
</comment>
<protein>
    <recommendedName>
        <fullName evidence="6">FAD dependent oxidoreductase domain-containing protein</fullName>
    </recommendedName>
</protein>
<dbReference type="OrthoDB" id="2219495at2759"/>
<accession>A0A871R2C0</accession>
<dbReference type="Gene3D" id="3.30.9.10">
    <property type="entry name" value="D-Amino Acid Oxidase, subunit A, domain 2"/>
    <property type="match status" value="1"/>
</dbReference>
<evidence type="ECO:0000256" key="1">
    <source>
        <dbReference type="ARBA" id="ARBA00001974"/>
    </source>
</evidence>
<evidence type="ECO:0000256" key="4">
    <source>
        <dbReference type="ARBA" id="ARBA00022827"/>
    </source>
</evidence>
<keyword evidence="4" id="KW-0274">FAD</keyword>
<name>A0A871R2C0_DEKBR</name>
<gene>
    <name evidence="7" type="ORF">BRETT_004052</name>
</gene>
<sequence>MGITKESKIIIVGAGVFGLSTAYNLVNDGYKNIEIFDKDDLEKSKYNPLHHTDSASADINKFYRIYNDGNNKYGKLSAKALQTWLKWADDLRNLSDQDKAKFWDTDYELIRHTTGLRIGDQEEVSSVEKLNIAGLKELGLDGTQFDISSPERRLSAKLLGLSKGLEVIKDWKSRDVAPRITGYIDGVGRMIKADKACYLVKLFLDKHDVIFHFGKEGTFKSLVKGRCSKRGAKAEGIITADGKEHRSDLVIAAAGPWTASLVPELNHRIQASLANIVYFIIPKNRQDLIDKYSQYPHIQWKTTSSEFDQINGHAPLEGGFAFFPPSRKEGILKLNLRQRRYRNPVKINDQYVSVPVTFGDDRLPKSVIEEAKNTLLAIAPDVAKSEDLKIVSKLLWYTDAINSDFVLDYVPSVTNLLVATGGSAHGFKFLPVLGETIVDRLNNVHNEYTKLFRWKNPSDITKDNYGLKDDLSKITNTFKDITIAEDADFAFSQKDLAKIGHIKLN</sequence>
<dbReference type="InterPro" id="IPR006076">
    <property type="entry name" value="FAD-dep_OxRdtase"/>
</dbReference>
<dbReference type="PANTHER" id="PTHR10961:SF15">
    <property type="entry name" value="FAD DEPENDENT OXIDOREDUCTASE DOMAIN-CONTAINING PROTEIN"/>
    <property type="match status" value="1"/>
</dbReference>
<evidence type="ECO:0000313" key="7">
    <source>
        <dbReference type="EMBL" id="QOU18834.1"/>
    </source>
</evidence>
<dbReference type="Proteomes" id="UP000663131">
    <property type="component" value="Chromosome 5"/>
</dbReference>
<keyword evidence="3" id="KW-0285">Flavoprotein</keyword>
<dbReference type="GO" id="GO:0008115">
    <property type="term" value="F:sarcosine oxidase activity"/>
    <property type="evidence" value="ECO:0007669"/>
    <property type="project" value="TreeGrafter"/>
</dbReference>
<comment type="similarity">
    <text evidence="2">Belongs to the MSOX/MTOX family.</text>
</comment>
<evidence type="ECO:0000256" key="3">
    <source>
        <dbReference type="ARBA" id="ARBA00022630"/>
    </source>
</evidence>
<proteinExistence type="inferred from homology"/>
<dbReference type="Gene3D" id="3.50.50.60">
    <property type="entry name" value="FAD/NAD(P)-binding domain"/>
    <property type="match status" value="1"/>
</dbReference>
<evidence type="ECO:0000259" key="6">
    <source>
        <dbReference type="Pfam" id="PF01266"/>
    </source>
</evidence>
<dbReference type="GeneID" id="64575975"/>
<reference evidence="7" key="2">
    <citation type="journal article" name="BMC Genomics">
        <title>New genome assemblies reveal patterns of domestication and adaptation across Brettanomyces (Dekkera) species.</title>
        <authorList>
            <person name="Roach M.J."/>
            <person name="Borneman A.R."/>
        </authorList>
    </citation>
    <scope>NUCLEOTIDE SEQUENCE</scope>
    <source>
        <strain evidence="7">UCD 2041</strain>
    </source>
</reference>
<dbReference type="Pfam" id="PF01266">
    <property type="entry name" value="DAO"/>
    <property type="match status" value="1"/>
</dbReference>
<organism evidence="7 8">
    <name type="scientific">Dekkera bruxellensis</name>
    <name type="common">Brettanomyces custersii</name>
    <dbReference type="NCBI Taxonomy" id="5007"/>
    <lineage>
        <taxon>Eukaryota</taxon>
        <taxon>Fungi</taxon>
        <taxon>Dikarya</taxon>
        <taxon>Ascomycota</taxon>
        <taxon>Saccharomycotina</taxon>
        <taxon>Pichiomycetes</taxon>
        <taxon>Pichiales</taxon>
        <taxon>Pichiaceae</taxon>
        <taxon>Brettanomyces</taxon>
    </lineage>
</organism>
<dbReference type="GO" id="GO:0050660">
    <property type="term" value="F:flavin adenine dinucleotide binding"/>
    <property type="evidence" value="ECO:0007669"/>
    <property type="project" value="InterPro"/>
</dbReference>
<feature type="domain" description="FAD dependent oxidoreductase" evidence="6">
    <location>
        <begin position="8"/>
        <end position="440"/>
    </location>
</feature>
<dbReference type="InterPro" id="IPR036188">
    <property type="entry name" value="FAD/NAD-bd_sf"/>
</dbReference>
<dbReference type="EMBL" id="CP063133">
    <property type="protein sequence ID" value="QOU18834.1"/>
    <property type="molecule type" value="Genomic_DNA"/>
</dbReference>
<evidence type="ECO:0000313" key="8">
    <source>
        <dbReference type="Proteomes" id="UP000663131"/>
    </source>
</evidence>
<dbReference type="InterPro" id="IPR045170">
    <property type="entry name" value="MTOX"/>
</dbReference>
<dbReference type="AlphaFoldDB" id="A0A871R2C0"/>
<dbReference type="RefSeq" id="XP_041135327.1">
    <property type="nucleotide sequence ID" value="XM_041282551.1"/>
</dbReference>
<dbReference type="KEGG" id="bbrx:BRETT_004052"/>
<evidence type="ECO:0000256" key="2">
    <source>
        <dbReference type="ARBA" id="ARBA00010989"/>
    </source>
</evidence>
<reference evidence="7" key="1">
    <citation type="submission" date="2020-10" db="EMBL/GenBank/DDBJ databases">
        <authorList>
            <person name="Palmer J.M."/>
        </authorList>
    </citation>
    <scope>NUCLEOTIDE SEQUENCE</scope>
    <source>
        <strain evidence="7">UCD 2041</strain>
    </source>
</reference>
<dbReference type="SUPFAM" id="SSF51905">
    <property type="entry name" value="FAD/NAD(P)-binding domain"/>
    <property type="match status" value="1"/>
</dbReference>